<keyword evidence="4 7" id="KW-0812">Transmembrane</keyword>
<dbReference type="AlphaFoldDB" id="A0A3A6QT50"/>
<dbReference type="EMBL" id="QVMU01000003">
    <property type="protein sequence ID" value="RJX73786.1"/>
    <property type="molecule type" value="Genomic_DNA"/>
</dbReference>
<keyword evidence="3" id="KW-1003">Cell membrane</keyword>
<keyword evidence="5 7" id="KW-1133">Transmembrane helix</keyword>
<evidence type="ECO:0000256" key="3">
    <source>
        <dbReference type="ARBA" id="ARBA00022475"/>
    </source>
</evidence>
<evidence type="ECO:0000256" key="7">
    <source>
        <dbReference type="SAM" id="Phobius"/>
    </source>
</evidence>
<organism evidence="8 9">
    <name type="scientific">Vibrio sinensis</name>
    <dbReference type="NCBI Taxonomy" id="2302434"/>
    <lineage>
        <taxon>Bacteria</taxon>
        <taxon>Pseudomonadati</taxon>
        <taxon>Pseudomonadota</taxon>
        <taxon>Gammaproteobacteria</taxon>
        <taxon>Vibrionales</taxon>
        <taxon>Vibrionaceae</taxon>
        <taxon>Vibrio</taxon>
    </lineage>
</organism>
<comment type="similarity">
    <text evidence="2">Belongs to the UPF0410 family.</text>
</comment>
<reference evidence="8 9" key="1">
    <citation type="submission" date="2018-08" db="EMBL/GenBank/DDBJ databases">
        <title>Vibrio isolated from the Eastern China Marginal Seas.</title>
        <authorList>
            <person name="Li Y."/>
        </authorList>
    </citation>
    <scope>NUCLEOTIDE SEQUENCE [LARGE SCALE GENOMIC DNA]</scope>
    <source>
        <strain evidence="8 9">BEI233</strain>
    </source>
</reference>
<protein>
    <submittedName>
        <fullName evidence="8">GlsB/YeaQ/YmgE family stress response membrane protein</fullName>
    </submittedName>
</protein>
<evidence type="ECO:0000256" key="5">
    <source>
        <dbReference type="ARBA" id="ARBA00022989"/>
    </source>
</evidence>
<keyword evidence="6 7" id="KW-0472">Membrane</keyword>
<dbReference type="PANTHER" id="PTHR33884">
    <property type="entry name" value="UPF0410 PROTEIN YMGE"/>
    <property type="match status" value="1"/>
</dbReference>
<accession>A0A3A6QT50</accession>
<dbReference type="PANTHER" id="PTHR33884:SF4">
    <property type="entry name" value="UPF0410 PROTEIN YEAQ"/>
    <property type="match status" value="1"/>
</dbReference>
<proteinExistence type="inferred from homology"/>
<dbReference type="OrthoDB" id="9811343at2"/>
<dbReference type="InterPro" id="IPR007341">
    <property type="entry name" value="Transgly_assoc"/>
</dbReference>
<evidence type="ECO:0000256" key="1">
    <source>
        <dbReference type="ARBA" id="ARBA00004651"/>
    </source>
</evidence>
<dbReference type="Pfam" id="PF04226">
    <property type="entry name" value="Transgly_assoc"/>
    <property type="match status" value="1"/>
</dbReference>
<evidence type="ECO:0000256" key="6">
    <source>
        <dbReference type="ARBA" id="ARBA00023136"/>
    </source>
</evidence>
<evidence type="ECO:0000313" key="9">
    <source>
        <dbReference type="Proteomes" id="UP000273252"/>
    </source>
</evidence>
<feature type="transmembrane region" description="Helical" evidence="7">
    <location>
        <begin position="27"/>
        <end position="46"/>
    </location>
</feature>
<evidence type="ECO:0000256" key="4">
    <source>
        <dbReference type="ARBA" id="ARBA00022692"/>
    </source>
</evidence>
<comment type="subcellular location">
    <subcellularLocation>
        <location evidence="1">Cell membrane</location>
        <topology evidence="1">Multi-pass membrane protein</topology>
    </subcellularLocation>
</comment>
<keyword evidence="9" id="KW-1185">Reference proteome</keyword>
<dbReference type="GO" id="GO:0005886">
    <property type="term" value="C:plasma membrane"/>
    <property type="evidence" value="ECO:0007669"/>
    <property type="project" value="UniProtKB-SubCell"/>
</dbReference>
<name>A0A3A6QT50_9VIBR</name>
<evidence type="ECO:0000313" key="8">
    <source>
        <dbReference type="EMBL" id="RJX73786.1"/>
    </source>
</evidence>
<dbReference type="RefSeq" id="WP_120030025.1">
    <property type="nucleotide sequence ID" value="NZ_QVMU01000003.1"/>
</dbReference>
<feature type="transmembrane region" description="Helical" evidence="7">
    <location>
        <begin position="58"/>
        <end position="77"/>
    </location>
</feature>
<comment type="caution">
    <text evidence="8">The sequence shown here is derived from an EMBL/GenBank/DDBJ whole genome shotgun (WGS) entry which is preliminary data.</text>
</comment>
<evidence type="ECO:0000256" key="2">
    <source>
        <dbReference type="ARBA" id="ARBA00011006"/>
    </source>
</evidence>
<gene>
    <name evidence="8" type="ORF">DZ860_06070</name>
</gene>
<dbReference type="Proteomes" id="UP000273252">
    <property type="component" value="Unassembled WGS sequence"/>
</dbReference>
<sequence>MGIISWIILGLIAGALAKWLMPGNDGGGWIATMALGIGGAFVGGWLGGFLGFGGADGINIGSIITATIGAFVLLFIYNRFLRG</sequence>